<dbReference type="Proteomes" id="UP000193928">
    <property type="component" value="Unassembled WGS sequence"/>
</dbReference>
<evidence type="ECO:0000259" key="1">
    <source>
        <dbReference type="Pfam" id="PF13539"/>
    </source>
</evidence>
<dbReference type="Pfam" id="PF13539">
    <property type="entry name" value="Peptidase_M15_4"/>
    <property type="match status" value="1"/>
</dbReference>
<dbReference type="PANTHER" id="PTHR34408:SF1">
    <property type="entry name" value="GLYCOSYL HYDROLASE FAMILY 19 DOMAIN-CONTAINING PROTEIN HI_1415"/>
    <property type="match status" value="1"/>
</dbReference>
<dbReference type="RefSeq" id="WP_085087306.1">
    <property type="nucleotide sequence ID" value="NZ_JACKSU010000113.1"/>
</dbReference>
<dbReference type="Gene3D" id="1.10.530.10">
    <property type="match status" value="1"/>
</dbReference>
<name>A0A1X1XD99_MYCGO</name>
<proteinExistence type="predicted"/>
<dbReference type="InterPro" id="IPR052354">
    <property type="entry name" value="Cell_Wall_Dynamics_Protein"/>
</dbReference>
<keyword evidence="3" id="KW-1185">Reference proteome</keyword>
<accession>A0A1X1XD99</accession>
<dbReference type="SUPFAM" id="SSF53955">
    <property type="entry name" value="Lysozyme-like"/>
    <property type="match status" value="1"/>
</dbReference>
<sequence>MPTENGWEPSPRIEPDSPLLVWKTVPGTDVSLQVRNDDAGTLMLAYAADYHANVEPLRDADSACYTPTNSVSTSNHLNATAMDLNWGSHPFQTRGTFDAAKMAALRDLLAFYDPWMFWAGDWDSPADEMHHQLNYGTYGRRDELAAWVKANIRPDGFSVYKRGGPKPAPIPAPDTRAAAIQVLYDAVPVIDEARAAQLIDPVMAGLALAQCNNPKRIAMFLAQCGHESDGFNTTEEYAKNGRYAPYIGRTWIQITWQANYAAFGRWAADQGLISDPNFFVANPIALADLKWAGIGAAWYWTVARPTINSLSDQGDIVAVTQLINGGQNGIADRRTRYQQALGVGDRLLTLIEPRTNQPTEGPLMALTDDEQTELLAKVRYIFDQLGPKHPDWGPDSSLGAYADGQEMTLRDGLAALKRKVDSPEVAIVSFQTAEKAAK</sequence>
<organism evidence="2 3">
    <name type="scientific">Mycobacterium gordonae</name>
    <dbReference type="NCBI Taxonomy" id="1778"/>
    <lineage>
        <taxon>Bacteria</taxon>
        <taxon>Bacillati</taxon>
        <taxon>Actinomycetota</taxon>
        <taxon>Actinomycetes</taxon>
        <taxon>Mycobacteriales</taxon>
        <taxon>Mycobacteriaceae</taxon>
        <taxon>Mycobacterium</taxon>
    </lineage>
</organism>
<evidence type="ECO:0000313" key="2">
    <source>
        <dbReference type="EMBL" id="ORV96670.1"/>
    </source>
</evidence>
<dbReference type="InterPro" id="IPR023346">
    <property type="entry name" value="Lysozyme-like_dom_sf"/>
</dbReference>
<dbReference type="InterPro" id="IPR009045">
    <property type="entry name" value="Zn_M74/Hedgehog-like"/>
</dbReference>
<feature type="domain" description="Peptidase M15C" evidence="1">
    <location>
        <begin position="70"/>
        <end position="132"/>
    </location>
</feature>
<reference evidence="2 3" key="1">
    <citation type="submission" date="2016-01" db="EMBL/GenBank/DDBJ databases">
        <title>The new phylogeny of the genus Mycobacterium.</title>
        <authorList>
            <person name="Tarcisio F."/>
            <person name="Conor M."/>
            <person name="Antonella G."/>
            <person name="Elisabetta G."/>
            <person name="Giulia F.S."/>
            <person name="Sara T."/>
            <person name="Anna F."/>
            <person name="Clotilde B."/>
            <person name="Roberto B."/>
            <person name="Veronica D.S."/>
            <person name="Fabio R."/>
            <person name="Monica P."/>
            <person name="Olivier J."/>
            <person name="Enrico T."/>
            <person name="Nicola S."/>
        </authorList>
    </citation>
    <scope>NUCLEOTIDE SEQUENCE [LARGE SCALE GENOMIC DNA]</scope>
    <source>
        <strain evidence="2 3">DSM 44160</strain>
    </source>
</reference>
<evidence type="ECO:0000313" key="3">
    <source>
        <dbReference type="Proteomes" id="UP000193928"/>
    </source>
</evidence>
<dbReference type="InterPro" id="IPR039561">
    <property type="entry name" value="Peptidase_M15C"/>
</dbReference>
<dbReference type="PANTHER" id="PTHR34408">
    <property type="entry name" value="FAMILY PROTEIN, PUTATIVE-RELATED"/>
    <property type="match status" value="1"/>
</dbReference>
<gene>
    <name evidence="2" type="ORF">AWC08_12120</name>
</gene>
<comment type="caution">
    <text evidence="2">The sequence shown here is derived from an EMBL/GenBank/DDBJ whole genome shotgun (WGS) entry which is preliminary data.</text>
</comment>
<protein>
    <recommendedName>
        <fullName evidence="1">Peptidase M15C domain-containing protein</fullName>
    </recommendedName>
</protein>
<dbReference type="EMBL" id="LQOY01000011">
    <property type="protein sequence ID" value="ORV96670.1"/>
    <property type="molecule type" value="Genomic_DNA"/>
</dbReference>
<dbReference type="SUPFAM" id="SSF55166">
    <property type="entry name" value="Hedgehog/DD-peptidase"/>
    <property type="match status" value="1"/>
</dbReference>
<dbReference type="AlphaFoldDB" id="A0A1X1XD99"/>